<protein>
    <recommendedName>
        <fullName evidence="5">EF-hand domain-containing protein</fullName>
    </recommendedName>
</protein>
<reference evidence="3 4" key="1">
    <citation type="submission" date="2024-10" db="EMBL/GenBank/DDBJ databases">
        <authorList>
            <person name="Kim D."/>
        </authorList>
    </citation>
    <scope>NUCLEOTIDE SEQUENCE [LARGE SCALE GENOMIC DNA]</scope>
    <source>
        <strain evidence="3">BH-2024</strain>
    </source>
</reference>
<evidence type="ECO:0000256" key="2">
    <source>
        <dbReference type="SAM" id="SignalP"/>
    </source>
</evidence>
<comment type="caution">
    <text evidence="3">The sequence shown here is derived from an EMBL/GenBank/DDBJ whole genome shotgun (WGS) entry which is preliminary data.</text>
</comment>
<evidence type="ECO:0000256" key="1">
    <source>
        <dbReference type="ARBA" id="ARBA00022837"/>
    </source>
</evidence>
<dbReference type="PROSITE" id="PS00018">
    <property type="entry name" value="EF_HAND_1"/>
    <property type="match status" value="1"/>
</dbReference>
<dbReference type="Gene3D" id="1.10.238.10">
    <property type="entry name" value="EF-hand"/>
    <property type="match status" value="1"/>
</dbReference>
<evidence type="ECO:0008006" key="5">
    <source>
        <dbReference type="Google" id="ProtNLM"/>
    </source>
</evidence>
<dbReference type="AlphaFoldDB" id="A0ABD2IIF2"/>
<dbReference type="Proteomes" id="UP001620626">
    <property type="component" value="Unassembled WGS sequence"/>
</dbReference>
<dbReference type="InterPro" id="IPR011992">
    <property type="entry name" value="EF-hand-dom_pair"/>
</dbReference>
<dbReference type="EMBL" id="JBICBT010001178">
    <property type="protein sequence ID" value="KAL3079899.1"/>
    <property type="molecule type" value="Genomic_DNA"/>
</dbReference>
<feature type="signal peptide" evidence="2">
    <location>
        <begin position="1"/>
        <end position="15"/>
    </location>
</feature>
<feature type="chain" id="PRO_5044791815" description="EF-hand domain-containing protein" evidence="2">
    <location>
        <begin position="16"/>
        <end position="203"/>
    </location>
</feature>
<sequence length="203" mass="21956">MNFCLSLFFISAIFGVNFVDEAFACAAVTIGNGCCDSESMPMHEWNITVCPGHLVPKCNIFGHNCVACRYDYSPPSCNVSVACSCYYCCYPQYVANCPDGCKNCVKDGEGGCPQNSAAHFTHTNDNSSLSHLESAAKKRGEFGKIDVDKSGGISSKEAIAHLVKTKNGTSADDLAKNMSWFAHMDSNGNNRIEPGEFDRSLTE</sequence>
<proteinExistence type="predicted"/>
<name>A0ABD2IIF2_9BILA</name>
<dbReference type="CDD" id="cd00051">
    <property type="entry name" value="EFh"/>
    <property type="match status" value="1"/>
</dbReference>
<accession>A0ABD2IIF2</accession>
<keyword evidence="4" id="KW-1185">Reference proteome</keyword>
<evidence type="ECO:0000313" key="4">
    <source>
        <dbReference type="Proteomes" id="UP001620626"/>
    </source>
</evidence>
<organism evidence="3 4">
    <name type="scientific">Heterodera trifolii</name>
    <dbReference type="NCBI Taxonomy" id="157864"/>
    <lineage>
        <taxon>Eukaryota</taxon>
        <taxon>Metazoa</taxon>
        <taxon>Ecdysozoa</taxon>
        <taxon>Nematoda</taxon>
        <taxon>Chromadorea</taxon>
        <taxon>Rhabditida</taxon>
        <taxon>Tylenchina</taxon>
        <taxon>Tylenchomorpha</taxon>
        <taxon>Tylenchoidea</taxon>
        <taxon>Heteroderidae</taxon>
        <taxon>Heteroderinae</taxon>
        <taxon>Heterodera</taxon>
    </lineage>
</organism>
<dbReference type="SUPFAM" id="SSF47473">
    <property type="entry name" value="EF-hand"/>
    <property type="match status" value="1"/>
</dbReference>
<dbReference type="InterPro" id="IPR018247">
    <property type="entry name" value="EF_Hand_1_Ca_BS"/>
</dbReference>
<dbReference type="InterPro" id="IPR002048">
    <property type="entry name" value="EF_hand_dom"/>
</dbReference>
<keyword evidence="2" id="KW-0732">Signal</keyword>
<evidence type="ECO:0000313" key="3">
    <source>
        <dbReference type="EMBL" id="KAL3079899.1"/>
    </source>
</evidence>
<gene>
    <name evidence="3" type="ORF">niasHT_038416</name>
</gene>
<keyword evidence="1" id="KW-0106">Calcium</keyword>